<protein>
    <submittedName>
        <fullName evidence="1">Type VI secretion protein</fullName>
    </submittedName>
</protein>
<dbReference type="PANTHER" id="PTHR35370">
    <property type="entry name" value="CYTOPLASMIC PROTEIN-RELATED-RELATED"/>
    <property type="match status" value="1"/>
</dbReference>
<dbReference type="InterPro" id="IPR010272">
    <property type="entry name" value="T6SS_TssF"/>
</dbReference>
<dbReference type="Proteomes" id="UP000194235">
    <property type="component" value="Unassembled WGS sequence"/>
</dbReference>
<organism evidence="1 2">
    <name type="scientific">Campylobacter jejuni</name>
    <dbReference type="NCBI Taxonomy" id="197"/>
    <lineage>
        <taxon>Bacteria</taxon>
        <taxon>Pseudomonadati</taxon>
        <taxon>Campylobacterota</taxon>
        <taxon>Epsilonproteobacteria</taxon>
        <taxon>Campylobacterales</taxon>
        <taxon>Campylobacteraceae</taxon>
        <taxon>Campylobacter</taxon>
    </lineage>
</organism>
<comment type="caution">
    <text evidence="1">The sequence shown here is derived from an EMBL/GenBank/DDBJ whole genome shotgun (WGS) entry which is preliminary data.</text>
</comment>
<dbReference type="AlphaFoldDB" id="A0AAX0NH27"/>
<gene>
    <name evidence="1" type="ORF">B5Y32_09875</name>
</gene>
<feature type="non-terminal residue" evidence="1">
    <location>
        <position position="182"/>
    </location>
</feature>
<dbReference type="PANTHER" id="PTHR35370:SF1">
    <property type="entry name" value="TYPE VI SECRETION SYSTEM COMPONENT TSSF1"/>
    <property type="match status" value="1"/>
</dbReference>
<evidence type="ECO:0000313" key="2">
    <source>
        <dbReference type="Proteomes" id="UP000194235"/>
    </source>
</evidence>
<dbReference type="RefSeq" id="WP_172346083.1">
    <property type="nucleotide sequence ID" value="NZ_NAAF01000051.1"/>
</dbReference>
<name>A0AAX0NH27_CAMJU</name>
<dbReference type="Pfam" id="PF05947">
    <property type="entry name" value="T6SS_TssF"/>
    <property type="match status" value="1"/>
</dbReference>
<reference evidence="1 2" key="1">
    <citation type="submission" date="2017-03" db="EMBL/GenBank/DDBJ databases">
        <title>Characterization of Campylobacter jejuni water isolates.</title>
        <authorList>
            <person name="Nilsson A."/>
            <person name="Skarp A."/>
            <person name="Johansson C."/>
            <person name="Kaden R."/>
            <person name="Engstrand L."/>
            <person name="Rautelin H."/>
        </authorList>
    </citation>
    <scope>NUCLEOTIDE SEQUENCE [LARGE SCALE GENOMIC DNA]</scope>
    <source>
        <strain evidence="1 2">VA12</strain>
    </source>
</reference>
<sequence>MKDNIFYYQKELEYLYETREHFVKNYPKLAPFLAYNSKDPDVERIIENLAILSSKIHQELDENIPHIAESLINIVSPNYTNPIPSLCMQEFKLEQNSKENKLTIPKGTVVKSKPIDKCICEFKTVYDVYLYPISINEVFASSKNQDYTFNLKLQIDKAETKISDLGLEKINLYLGNDTYMST</sequence>
<accession>A0AAX0NH27</accession>
<evidence type="ECO:0000313" key="1">
    <source>
        <dbReference type="EMBL" id="OSY72797.1"/>
    </source>
</evidence>
<dbReference type="EMBL" id="NAAF01000051">
    <property type="protein sequence ID" value="OSY72797.1"/>
    <property type="molecule type" value="Genomic_DNA"/>
</dbReference>
<proteinExistence type="predicted"/>